<evidence type="ECO:0000256" key="10">
    <source>
        <dbReference type="ARBA" id="ARBA00023027"/>
    </source>
</evidence>
<comment type="subcellular location">
    <subcellularLocation>
        <location evidence="12">Cell membrane</location>
        <topology evidence="12">Peripheral membrane protein</topology>
        <orientation evidence="12">Cytoplasmic side</orientation>
    </subcellularLocation>
</comment>
<keyword evidence="4 12" id="KW-0004">4Fe-4S</keyword>
<protein>
    <recommendedName>
        <fullName evidence="12">NADH-quinone oxidoreductase subunit B</fullName>
        <ecNumber evidence="12">7.1.1.-</ecNumber>
    </recommendedName>
    <alternativeName>
        <fullName evidence="12">NADH dehydrogenase I subunit B</fullName>
    </alternativeName>
    <alternativeName>
        <fullName evidence="12">NDH-1 subunit B</fullName>
    </alternativeName>
</protein>
<evidence type="ECO:0000256" key="9">
    <source>
        <dbReference type="ARBA" id="ARBA00023014"/>
    </source>
</evidence>
<dbReference type="GO" id="GO:0051539">
    <property type="term" value="F:4 iron, 4 sulfur cluster binding"/>
    <property type="evidence" value="ECO:0007669"/>
    <property type="project" value="UniProtKB-KW"/>
</dbReference>
<dbReference type="GO" id="GO:0008137">
    <property type="term" value="F:NADH dehydrogenase (ubiquinone) activity"/>
    <property type="evidence" value="ECO:0007669"/>
    <property type="project" value="InterPro"/>
</dbReference>
<dbReference type="PANTHER" id="PTHR11995">
    <property type="entry name" value="NADH DEHYDROGENASE"/>
    <property type="match status" value="1"/>
</dbReference>
<evidence type="ECO:0000256" key="12">
    <source>
        <dbReference type="HAMAP-Rule" id="MF_01356"/>
    </source>
</evidence>
<evidence type="ECO:0000256" key="3">
    <source>
        <dbReference type="ARBA" id="ARBA00022475"/>
    </source>
</evidence>
<dbReference type="GO" id="GO:0005886">
    <property type="term" value="C:plasma membrane"/>
    <property type="evidence" value="ECO:0007669"/>
    <property type="project" value="UniProtKB-SubCell"/>
</dbReference>
<keyword evidence="9 12" id="KW-0411">Iron-sulfur</keyword>
<comment type="subunit">
    <text evidence="12">NDH-1 is composed of 14 different subunits. Subunits NuoB, C, D, E, F, and G constitute the peripheral sector of the complex.</text>
</comment>
<dbReference type="GO" id="GO:0009060">
    <property type="term" value="P:aerobic respiration"/>
    <property type="evidence" value="ECO:0007669"/>
    <property type="project" value="TreeGrafter"/>
</dbReference>
<evidence type="ECO:0000256" key="7">
    <source>
        <dbReference type="ARBA" id="ARBA00022967"/>
    </source>
</evidence>
<sequence length="184" mass="20360">MGLEEQLPSGLLLSTVEDLAGYFRKGSLWPATFGLACCAIEMMSSMAPDYDISRFGMEVFRASPRQADLMIVAGRVSQKMAPVLRQIYDQMVEPKWVLSMGVCASSGGMFNNYAIVQGVDHVVPVDIYLPGCPPRPEMLMYAILKLHEKIREMPLGANREQVITATEEAALSAPSTWQMRGLLR</sequence>
<dbReference type="HAMAP" id="MF_01356">
    <property type="entry name" value="NDH1_NuoB"/>
    <property type="match status" value="1"/>
</dbReference>
<keyword evidence="10 12" id="KW-0520">NAD</keyword>
<keyword evidence="6 12" id="KW-0479">Metal-binding</keyword>
<feature type="domain" description="NADH:ubiquinone oxidoreductase-like 20kDa subunit" evidence="14">
    <location>
        <begin position="37"/>
        <end position="146"/>
    </location>
</feature>
<keyword evidence="11 12" id="KW-0472">Membrane</keyword>
<keyword evidence="5 12" id="KW-0874">Quinone</keyword>
<dbReference type="NCBIfam" id="TIGR01957">
    <property type="entry name" value="nuoB_fam"/>
    <property type="match status" value="1"/>
</dbReference>
<feature type="binding site" evidence="12">
    <location>
        <position position="132"/>
    </location>
    <ligand>
        <name>[4Fe-4S] cluster</name>
        <dbReference type="ChEBI" id="CHEBI:49883"/>
    </ligand>
</feature>
<evidence type="ECO:0000256" key="4">
    <source>
        <dbReference type="ARBA" id="ARBA00022485"/>
    </source>
</evidence>
<dbReference type="NCBIfam" id="NF005012">
    <property type="entry name" value="PRK06411.1"/>
    <property type="match status" value="1"/>
</dbReference>
<dbReference type="EMBL" id="LZMF01000094">
    <property type="protein sequence ID" value="OBK86171.1"/>
    <property type="molecule type" value="Genomic_DNA"/>
</dbReference>
<comment type="catalytic activity">
    <reaction evidence="12">
        <text>a quinone + NADH + 5 H(+)(in) = a quinol + NAD(+) + 4 H(+)(out)</text>
        <dbReference type="Rhea" id="RHEA:57888"/>
        <dbReference type="ChEBI" id="CHEBI:15378"/>
        <dbReference type="ChEBI" id="CHEBI:24646"/>
        <dbReference type="ChEBI" id="CHEBI:57540"/>
        <dbReference type="ChEBI" id="CHEBI:57945"/>
        <dbReference type="ChEBI" id="CHEBI:132124"/>
    </reaction>
</comment>
<dbReference type="PROSITE" id="PS01150">
    <property type="entry name" value="COMPLEX1_20K"/>
    <property type="match status" value="1"/>
</dbReference>
<dbReference type="InterPro" id="IPR006137">
    <property type="entry name" value="NADH_UbQ_OxRdtase-like_20kDa"/>
</dbReference>
<dbReference type="Pfam" id="PF01058">
    <property type="entry name" value="Oxidored_q6"/>
    <property type="match status" value="1"/>
</dbReference>
<comment type="function">
    <text evidence="12">NDH-1 shuttles electrons from NADH, via FMN and iron-sulfur (Fe-S) centers, to quinones in the respiratory chain. The immediate electron acceptor for the enzyme in this species is believed to be a menaquinone. Couples the redox reaction to proton translocation (for every two electrons transferred, four hydrogen ions are translocated across the cytoplasmic membrane), and thus conserves the redox energy in a proton gradient.</text>
</comment>
<dbReference type="PANTHER" id="PTHR11995:SF14">
    <property type="entry name" value="NADH DEHYDROGENASE [UBIQUINONE] IRON-SULFUR PROTEIN 7, MITOCHONDRIAL"/>
    <property type="match status" value="1"/>
</dbReference>
<keyword evidence="8 12" id="KW-0408">Iron</keyword>
<dbReference type="Proteomes" id="UP000093759">
    <property type="component" value="Unassembled WGS sequence"/>
</dbReference>
<feature type="binding site" evidence="12">
    <location>
        <position position="37"/>
    </location>
    <ligand>
        <name>[4Fe-4S] cluster</name>
        <dbReference type="ChEBI" id="CHEBI:49883"/>
    </ligand>
</feature>
<dbReference type="GO" id="GO:0050136">
    <property type="term" value="F:NADH dehydrogenase (quinone) (non-electrogenic) activity"/>
    <property type="evidence" value="ECO:0007669"/>
    <property type="project" value="UniProtKB-UniRule"/>
</dbReference>
<dbReference type="EC" id="7.1.1.-" evidence="12"/>
<dbReference type="InterPro" id="IPR006138">
    <property type="entry name" value="NADH_UQ_OxRdtase_20Kd_su"/>
</dbReference>
<reference evidence="16" key="1">
    <citation type="submission" date="2016-06" db="EMBL/GenBank/DDBJ databases">
        <authorList>
            <person name="Sutton G."/>
            <person name="Brinkac L."/>
            <person name="Sanka R."/>
            <person name="Adams M."/>
            <person name="Lau E."/>
            <person name="Garcia-Basteiro A."/>
            <person name="Lopez-Varela E."/>
            <person name="Palencia S."/>
        </authorList>
    </citation>
    <scope>NUCLEOTIDE SEQUENCE [LARGE SCALE GENOMIC DNA]</scope>
    <source>
        <strain evidence="16">1274684.2</strain>
    </source>
</reference>
<feature type="binding site" evidence="12">
    <location>
        <position position="38"/>
    </location>
    <ligand>
        <name>[4Fe-4S] cluster</name>
        <dbReference type="ChEBI" id="CHEBI:49883"/>
    </ligand>
</feature>
<keyword evidence="3 12" id="KW-1003">Cell membrane</keyword>
<accession>A0A1A3TU36</accession>
<evidence type="ECO:0000256" key="13">
    <source>
        <dbReference type="RuleBase" id="RU004464"/>
    </source>
</evidence>
<evidence type="ECO:0000259" key="14">
    <source>
        <dbReference type="Pfam" id="PF01058"/>
    </source>
</evidence>
<keyword evidence="7 12" id="KW-1278">Translocase</keyword>
<comment type="caution">
    <text evidence="15">The sequence shown here is derived from an EMBL/GenBank/DDBJ whole genome shotgun (WGS) entry which is preliminary data.</text>
</comment>
<dbReference type="AlphaFoldDB" id="A0A1A3TU36"/>
<evidence type="ECO:0000313" key="15">
    <source>
        <dbReference type="EMBL" id="OBK86171.1"/>
    </source>
</evidence>
<dbReference type="Gene3D" id="3.40.50.12280">
    <property type="match status" value="1"/>
</dbReference>
<dbReference type="GO" id="GO:0005506">
    <property type="term" value="F:iron ion binding"/>
    <property type="evidence" value="ECO:0007669"/>
    <property type="project" value="UniProtKB-UniRule"/>
</dbReference>
<dbReference type="GO" id="GO:0015990">
    <property type="term" value="P:electron transport coupled proton transport"/>
    <property type="evidence" value="ECO:0007669"/>
    <property type="project" value="TreeGrafter"/>
</dbReference>
<evidence type="ECO:0000256" key="6">
    <source>
        <dbReference type="ARBA" id="ARBA00022723"/>
    </source>
</evidence>
<dbReference type="GO" id="GO:0045271">
    <property type="term" value="C:respiratory chain complex I"/>
    <property type="evidence" value="ECO:0007669"/>
    <property type="project" value="TreeGrafter"/>
</dbReference>
<feature type="binding site" evidence="12">
    <location>
        <position position="103"/>
    </location>
    <ligand>
        <name>[4Fe-4S] cluster</name>
        <dbReference type="ChEBI" id="CHEBI:49883"/>
    </ligand>
</feature>
<name>A0A1A3TU36_MYCSD</name>
<dbReference type="FunFam" id="3.40.50.12280:FF:000004">
    <property type="entry name" value="NADH-quinone oxidoreductase subunit B"/>
    <property type="match status" value="1"/>
</dbReference>
<evidence type="ECO:0000256" key="11">
    <source>
        <dbReference type="ARBA" id="ARBA00023136"/>
    </source>
</evidence>
<dbReference type="GO" id="GO:0048038">
    <property type="term" value="F:quinone binding"/>
    <property type="evidence" value="ECO:0007669"/>
    <property type="project" value="UniProtKB-KW"/>
</dbReference>
<evidence type="ECO:0000256" key="2">
    <source>
        <dbReference type="ARBA" id="ARBA00022448"/>
    </source>
</evidence>
<dbReference type="RefSeq" id="WP_065025207.1">
    <property type="nucleotide sequence ID" value="NZ_LZMF01000094.1"/>
</dbReference>
<proteinExistence type="inferred from homology"/>
<evidence type="ECO:0000256" key="5">
    <source>
        <dbReference type="ARBA" id="ARBA00022719"/>
    </source>
</evidence>
<comment type="similarity">
    <text evidence="1 12 13">Belongs to the complex I 20 kDa subunit family.</text>
</comment>
<gene>
    <name evidence="12" type="primary">nuoB</name>
    <name evidence="15" type="ORF">A5648_06050</name>
</gene>
<keyword evidence="2 12" id="KW-0813">Transport</keyword>
<organism evidence="15 16">
    <name type="scientific">Mycolicibacter sinensis (strain JDM601)</name>
    <name type="common">Mycobacterium sinense</name>
    <dbReference type="NCBI Taxonomy" id="875328"/>
    <lineage>
        <taxon>Bacteria</taxon>
        <taxon>Bacillati</taxon>
        <taxon>Actinomycetota</taxon>
        <taxon>Actinomycetes</taxon>
        <taxon>Mycobacteriales</taxon>
        <taxon>Mycobacteriaceae</taxon>
        <taxon>Mycolicibacter</taxon>
    </lineage>
</organism>
<comment type="cofactor">
    <cofactor evidence="12">
        <name>[4Fe-4S] cluster</name>
        <dbReference type="ChEBI" id="CHEBI:49883"/>
    </cofactor>
    <text evidence="12">Binds 1 [4Fe-4S] cluster.</text>
</comment>
<dbReference type="SUPFAM" id="SSF56770">
    <property type="entry name" value="HydA/Nqo6-like"/>
    <property type="match status" value="1"/>
</dbReference>
<evidence type="ECO:0000313" key="16">
    <source>
        <dbReference type="Proteomes" id="UP000093759"/>
    </source>
</evidence>
<evidence type="ECO:0000256" key="8">
    <source>
        <dbReference type="ARBA" id="ARBA00023004"/>
    </source>
</evidence>
<evidence type="ECO:0000256" key="1">
    <source>
        <dbReference type="ARBA" id="ARBA00009173"/>
    </source>
</evidence>